<dbReference type="Proteomes" id="UP001155483">
    <property type="component" value="Unassembled WGS sequence"/>
</dbReference>
<accession>A0A9X3B6E3</accession>
<name>A0A9X3B6E3_9BACT</name>
<sequence>MESQYSVVCFGEILWDILPSGEEAGGAPMNVAYHLTKHGINTAMISRIGNDERGKKLLELLQQQNVVTDYIQSDNQHQTGVVYARPGANHEMTYEIVQPVAWDFIEWNEDMQKIVEAAGFFVHGSLGARSEISRNTLLSLLECAQKRVFDINIRPPHFDKNLALQLLHGVHILKLNEAELNLLAGWYGDYNSLIDQLKKVQDELDIPLIIVTRGEHGAMINAQGKIFEHPGYKVLVADTVGSGDAFLAGFLCQILNGAEVQQALNFACASGSLIASYAGACPDYKTAEIRKMLI</sequence>
<dbReference type="PANTHER" id="PTHR43085:SF57">
    <property type="entry name" value="CARBOHYDRATE KINASE PFKB DOMAIN-CONTAINING PROTEIN"/>
    <property type="match status" value="1"/>
</dbReference>
<protein>
    <submittedName>
        <fullName evidence="5">Carbohydrate kinase</fullName>
    </submittedName>
</protein>
<dbReference type="InterPro" id="IPR011611">
    <property type="entry name" value="PfkB_dom"/>
</dbReference>
<dbReference type="PANTHER" id="PTHR43085">
    <property type="entry name" value="HEXOKINASE FAMILY MEMBER"/>
    <property type="match status" value="1"/>
</dbReference>
<keyword evidence="3 5" id="KW-0418">Kinase</keyword>
<reference evidence="5" key="1">
    <citation type="submission" date="2022-09" db="EMBL/GenBank/DDBJ databases">
        <authorList>
            <person name="Yuan C."/>
            <person name="Ke Z."/>
        </authorList>
    </citation>
    <scope>NUCLEOTIDE SEQUENCE</scope>
    <source>
        <strain evidence="5">LB-8</strain>
    </source>
</reference>
<comment type="caution">
    <text evidence="5">The sequence shown here is derived from an EMBL/GenBank/DDBJ whole genome shotgun (WGS) entry which is preliminary data.</text>
</comment>
<reference evidence="5" key="2">
    <citation type="submission" date="2023-04" db="EMBL/GenBank/DDBJ databases">
        <title>Paracnuella aquatica gen. nov., sp. nov., a member of the family Chitinophagaceae isolated from a hot spring.</title>
        <authorList>
            <person name="Wang C."/>
        </authorList>
    </citation>
    <scope>NUCLEOTIDE SEQUENCE</scope>
    <source>
        <strain evidence="5">LB-8</strain>
    </source>
</reference>
<dbReference type="InterPro" id="IPR002173">
    <property type="entry name" value="Carboh/pur_kinase_PfkB_CS"/>
</dbReference>
<proteinExistence type="inferred from homology"/>
<evidence type="ECO:0000259" key="4">
    <source>
        <dbReference type="Pfam" id="PF00294"/>
    </source>
</evidence>
<dbReference type="EMBL" id="JAOTIF010000001">
    <property type="protein sequence ID" value="MCU7547910.1"/>
    <property type="molecule type" value="Genomic_DNA"/>
</dbReference>
<dbReference type="GO" id="GO:0016301">
    <property type="term" value="F:kinase activity"/>
    <property type="evidence" value="ECO:0007669"/>
    <property type="project" value="UniProtKB-KW"/>
</dbReference>
<dbReference type="Pfam" id="PF00294">
    <property type="entry name" value="PfkB"/>
    <property type="match status" value="1"/>
</dbReference>
<dbReference type="Gene3D" id="3.40.1190.20">
    <property type="match status" value="1"/>
</dbReference>
<keyword evidence="2" id="KW-0808">Transferase</keyword>
<dbReference type="SUPFAM" id="SSF53613">
    <property type="entry name" value="Ribokinase-like"/>
    <property type="match status" value="1"/>
</dbReference>
<dbReference type="InterPro" id="IPR029056">
    <property type="entry name" value="Ribokinase-like"/>
</dbReference>
<keyword evidence="6" id="KW-1185">Reference proteome</keyword>
<evidence type="ECO:0000256" key="2">
    <source>
        <dbReference type="ARBA" id="ARBA00022679"/>
    </source>
</evidence>
<dbReference type="AlphaFoldDB" id="A0A9X3B6E3"/>
<evidence type="ECO:0000256" key="3">
    <source>
        <dbReference type="ARBA" id="ARBA00022777"/>
    </source>
</evidence>
<comment type="similarity">
    <text evidence="1">Belongs to the carbohydrate kinase PfkB family.</text>
</comment>
<dbReference type="RefSeq" id="WP_279295354.1">
    <property type="nucleotide sequence ID" value="NZ_JAOTIF010000001.1"/>
</dbReference>
<dbReference type="PROSITE" id="PS00584">
    <property type="entry name" value="PFKB_KINASES_2"/>
    <property type="match status" value="1"/>
</dbReference>
<organism evidence="5 6">
    <name type="scientific">Paraflavisolibacter caeni</name>
    <dbReference type="NCBI Taxonomy" id="2982496"/>
    <lineage>
        <taxon>Bacteria</taxon>
        <taxon>Pseudomonadati</taxon>
        <taxon>Bacteroidota</taxon>
        <taxon>Chitinophagia</taxon>
        <taxon>Chitinophagales</taxon>
        <taxon>Chitinophagaceae</taxon>
        <taxon>Paraflavisolibacter</taxon>
    </lineage>
</organism>
<dbReference type="InterPro" id="IPR050306">
    <property type="entry name" value="PfkB_Carbo_kinase"/>
</dbReference>
<evidence type="ECO:0000313" key="6">
    <source>
        <dbReference type="Proteomes" id="UP001155483"/>
    </source>
</evidence>
<feature type="domain" description="Carbohydrate kinase PfkB" evidence="4">
    <location>
        <begin position="23"/>
        <end position="284"/>
    </location>
</feature>
<dbReference type="CDD" id="cd01167">
    <property type="entry name" value="bac_FRK"/>
    <property type="match status" value="1"/>
</dbReference>
<dbReference type="PROSITE" id="PS00583">
    <property type="entry name" value="PFKB_KINASES_1"/>
    <property type="match status" value="1"/>
</dbReference>
<evidence type="ECO:0000256" key="1">
    <source>
        <dbReference type="ARBA" id="ARBA00010688"/>
    </source>
</evidence>
<gene>
    <name evidence="5" type="ORF">OCK74_02235</name>
</gene>
<evidence type="ECO:0000313" key="5">
    <source>
        <dbReference type="EMBL" id="MCU7547910.1"/>
    </source>
</evidence>